<reference evidence="1" key="1">
    <citation type="submission" date="2017-05" db="EMBL/GenBank/DDBJ databases">
        <authorList>
            <person name="Song R."/>
            <person name="Chenine A.L."/>
            <person name="Ruprecht R.M."/>
        </authorList>
    </citation>
    <scope>NUCLEOTIDE SEQUENCE</scope>
    <source>
        <strain evidence="1">Kingella_eburonensis</strain>
    </source>
</reference>
<evidence type="ECO:0008006" key="4">
    <source>
        <dbReference type="Google" id="ProtNLM"/>
    </source>
</evidence>
<evidence type="ECO:0000313" key="2">
    <source>
        <dbReference type="EMBL" id="SNB51183.1"/>
    </source>
</evidence>
<gene>
    <name evidence="1" type="ORF">KEBURONENSIS_00057</name>
</gene>
<protein>
    <recommendedName>
        <fullName evidence="4">DUF3800 domain-containing protein</fullName>
    </recommendedName>
</protein>
<keyword evidence="3" id="KW-1185">Reference proteome</keyword>
<name>A0A238HDB7_9NEIS</name>
<dbReference type="EMBL" id="FXUV02000001">
    <property type="protein sequence ID" value="SNB51183.1"/>
    <property type="molecule type" value="Genomic_DNA"/>
</dbReference>
<organism evidence="1">
    <name type="scientific">Kingella negevensis</name>
    <dbReference type="NCBI Taxonomy" id="1522312"/>
    <lineage>
        <taxon>Bacteria</taxon>
        <taxon>Pseudomonadati</taxon>
        <taxon>Pseudomonadota</taxon>
        <taxon>Betaproteobacteria</taxon>
        <taxon>Neisseriales</taxon>
        <taxon>Neisseriaceae</taxon>
        <taxon>Kingella</taxon>
    </lineage>
</organism>
<evidence type="ECO:0000313" key="3">
    <source>
        <dbReference type="Proteomes" id="UP000215450"/>
    </source>
</evidence>
<accession>A0A238HDB7</accession>
<dbReference type="Proteomes" id="UP000215450">
    <property type="component" value="Unassembled WGS sequence"/>
</dbReference>
<dbReference type="AlphaFoldDB" id="A0A238HDB7"/>
<reference evidence="2 3" key="2">
    <citation type="submission" date="2017-06" db="EMBL/GenBank/DDBJ databases">
        <authorList>
            <person name="Kim H.J."/>
            <person name="Triplett B.A."/>
        </authorList>
    </citation>
    <scope>NUCLEOTIDE SEQUENCE [LARGE SCALE GENOMIC DNA]</scope>
    <source>
        <strain evidence="2">Kingella_eburonensis</strain>
    </source>
</reference>
<evidence type="ECO:0000313" key="1">
    <source>
        <dbReference type="EMBL" id="SMQ11703.1"/>
    </source>
</evidence>
<dbReference type="InterPro" id="IPR024524">
    <property type="entry name" value="DUF3800"/>
</dbReference>
<dbReference type="EMBL" id="FXUV01000001">
    <property type="protein sequence ID" value="SMQ11703.1"/>
    <property type="molecule type" value="Genomic_DNA"/>
</dbReference>
<proteinExistence type="predicted"/>
<dbReference type="Pfam" id="PF12686">
    <property type="entry name" value="DUF3800"/>
    <property type="match status" value="1"/>
</dbReference>
<sequence length="157" mass="17949">MYLLYVDESGSTTDPNQQYFILSGIAVHEKQTYWIENAMNDIAARFSTENPYEFELHGSPMRSGKSEWRGIDFEARMNAMKDCLNIIKEKKIHIFAAVIEHGYSSGQDTVTECFEQIASRFDMYLSRLHKNGQTHRGIAIFDKSSTGKSHSIIGTRI</sequence>